<feature type="compositionally biased region" description="Basic and acidic residues" evidence="1">
    <location>
        <begin position="628"/>
        <end position="640"/>
    </location>
</feature>
<dbReference type="EMBL" id="JAPCXB010000078">
    <property type="protein sequence ID" value="KAJ1609678.1"/>
    <property type="molecule type" value="Genomic_DNA"/>
</dbReference>
<feature type="compositionally biased region" description="Basic and acidic residues" evidence="1">
    <location>
        <begin position="1217"/>
        <end position="1231"/>
    </location>
</feature>
<protein>
    <submittedName>
        <fullName evidence="2">Uncharacterized protein</fullName>
    </submittedName>
</protein>
<feature type="compositionally biased region" description="Polar residues" evidence="1">
    <location>
        <begin position="1233"/>
        <end position="1244"/>
    </location>
</feature>
<evidence type="ECO:0000313" key="3">
    <source>
        <dbReference type="Proteomes" id="UP001071777"/>
    </source>
</evidence>
<reference evidence="2" key="1">
    <citation type="submission" date="2022-10" db="EMBL/GenBank/DDBJ databases">
        <title>Adaptive evolution leads to modifications in subtelomeric GC content in a zoonotic Cryptosporidium species.</title>
        <authorList>
            <person name="Li J."/>
            <person name="Feng Y."/>
            <person name="Xiao L."/>
        </authorList>
    </citation>
    <scope>NUCLEOTIDE SEQUENCE</scope>
    <source>
        <strain evidence="2">25894</strain>
    </source>
</reference>
<evidence type="ECO:0000313" key="2">
    <source>
        <dbReference type="EMBL" id="KAJ1609678.1"/>
    </source>
</evidence>
<organism evidence="2 3">
    <name type="scientific">Cryptosporidium canis</name>
    <dbReference type="NCBI Taxonomy" id="195482"/>
    <lineage>
        <taxon>Eukaryota</taxon>
        <taxon>Sar</taxon>
        <taxon>Alveolata</taxon>
        <taxon>Apicomplexa</taxon>
        <taxon>Conoidasida</taxon>
        <taxon>Coccidia</taxon>
        <taxon>Eucoccidiorida</taxon>
        <taxon>Eimeriorina</taxon>
        <taxon>Cryptosporidiidae</taxon>
        <taxon>Cryptosporidium</taxon>
    </lineage>
</organism>
<feature type="region of interest" description="Disordered" evidence="1">
    <location>
        <begin position="1061"/>
        <end position="1115"/>
    </location>
</feature>
<comment type="caution">
    <text evidence="2">The sequence shown here is derived from an EMBL/GenBank/DDBJ whole genome shotgun (WGS) entry which is preliminary data.</text>
</comment>
<feature type="region of interest" description="Disordered" evidence="1">
    <location>
        <begin position="1141"/>
        <end position="1167"/>
    </location>
</feature>
<feature type="compositionally biased region" description="Low complexity" evidence="1">
    <location>
        <begin position="1106"/>
        <end position="1115"/>
    </location>
</feature>
<feature type="compositionally biased region" description="Polar residues" evidence="1">
    <location>
        <begin position="296"/>
        <end position="307"/>
    </location>
</feature>
<feature type="compositionally biased region" description="Basic and acidic residues" evidence="1">
    <location>
        <begin position="1069"/>
        <end position="1098"/>
    </location>
</feature>
<sequence>MQAFNIPKFKIVISSIFCNEIVDTPKQTSHSGAGQAASNGWFQLYTVSTKPSLDRGAETKSQQESGEERAERIVDYISSSIKGLFPNIPSELILKYGNISAPITQLDVEITSISNATASQLSELENISSDSFTSQGESFKVPLVNVILCNFDGAPSISSSTTPFTSILKLCEVSIAHHEMELLFVGFSAAKHPESERLSKKNFEKFKAEVQKLFGNTAKDKCLWLSESGLLEAPDSNLHANARQIHTRLLEVVGNAINSRIKTAIEHILELRNEGPKLSHSLKLNEEPASPETFETPDQLTSGVSSPVSSKIGGTQCRKLQVSDMWYQWILDIINKLDLLGLTTFRLGLASEALLIYEQLLDGSGKPSDPFTRELENQTFGFAGIVSPNDPLLLASDCCFGNCRTHSAEDNALINKDILFLPLNFSHLNLSKRATYFDIFQMVFLRQILILHSVGDLHQICNRVYAFSRKFYSDIVSKIDGLKYTIASHLWMFRVTITIAALGVPGVTPRPSNSPGPRPSTAISSLKTRIVSSTLPKLIQFLGASESIDVWKHKLSTPKLPADSNASSMEVQAALIRWATQCISSILLNCICDFEEFSKLEELDVNAHKECHSIPITHGAPSPTQPFHGERNDAISKDPSLDQNSDAGADRNVRNGCEQSSLGSSFASVSPGFSLFHLASKHFSLVCELLSSEVWNLDSSKHHEVGLFEEIMDVSLLEGANCSSNDNPEVYYNLRDIYTSLKSPSRAYRILCEVVGMAAMDYISSGQLRSAISLPWGIIFESKNLLAWMLRELNCETSTFIEYERSQISDICFCYRFVRIWLDFPTILLPIPLQWTSLSHTSQKLLVKLFPKKVNPVSLSYVNFNDSYLLQAEIGIRMFLSILNVNGSPGISPESCQKKTHPENQIMEDQLILETYISKCLENSNIANVDSLQWEFPSHPNLWAHLHVSDFSIGGLRDVPSIRMKAHINMGGQTEKKEATELFDSSSKSFKGVTLKIVERQILMALLGGGRLIRLPTKALPCCGLLDPLKPVQGYFYVFHEILRPSGRLFLKSPSVLSPLQSPLGSSEQKMKAYDDKSSSPNLVERKEQQMESQKTEQQEVGGASGSSEMKSSSRSVSINGYNSWFQKRSSRHERSFSFSNSDLDQARDGSGSISNSLSSSKKKDASPRQWMWEIVAGFKWGGGSNGAGSKGKTKASSFNGSLYSGKTGESFEPDGPEDREKGTIGSDVREYTVTNPERLQLPSSPLDGSAKAEDNLSPSKVITVPTPGPSNWVVTEANKSSSKRSVTLSPKLALSPKTEDSTQCLVTPPNSWVHKLVVPGIPSRCVLLIYLGFSSPVRFGSVWLRVNGVKWIPLENASSDLSKKNKLLLEPGLNKIELDVFCEADRESTFYFDSIGLSDEASFTLPINFLWVIPLGALPSPHILARVITEFQQYERETEAIPGKRHMYSAVISKSSKDEFECNRDNAWNPLKKWATLYSFGVKHLSEMASTRIQSGDVIQSSNSPESAQNTLIRAYTGEKKTYQISVRLEKEWIQIRNVDMEVTLSCPNSENEPAQVFFEEMMILRVDGADLDDGSKPETTQGSVKLPYFSSECVIQAPVLFNISPMERPTQVTLCFDLRSKIKGQKAETSAKHSFVFLVEPQMDLVKVQPVPGLDQHNLPFCYFELTFQTICRRAFVESIATLFPRELETSQQFGIMAPVGLEPKQVETHKDSDQLCLVREYSLSHPMKIGSDSSPLKLVWIVPKSELHRRFVPQLSISTVGSMAERSRPFVSGPFGIPMETLANLISLKRPIGSTNELVDTSLDGLSLDRVEHPSYSKIDSEFSLVVYLDHTYKKEETLSYCLNYFGDGDEELDSRGCWWFIGARNGYVQAKPGSKIKLEFRVVPLVSGVLKLPSINFGCSNSRQYTYPYFTLSGNNRQFYLGKQIVI</sequence>
<keyword evidence="3" id="KW-1185">Reference proteome</keyword>
<evidence type="ECO:0000256" key="1">
    <source>
        <dbReference type="SAM" id="MobiDB-lite"/>
    </source>
</evidence>
<feature type="compositionally biased region" description="Low complexity" evidence="1">
    <location>
        <begin position="1151"/>
        <end position="1160"/>
    </location>
</feature>
<dbReference type="Proteomes" id="UP001071777">
    <property type="component" value="Unassembled WGS sequence"/>
</dbReference>
<feature type="region of interest" description="Disordered" evidence="1">
    <location>
        <begin position="282"/>
        <end position="307"/>
    </location>
</feature>
<gene>
    <name evidence="2" type="ORF">OJ252_2124</name>
</gene>
<feature type="region of interest" description="Disordered" evidence="1">
    <location>
        <begin position="616"/>
        <end position="654"/>
    </location>
</feature>
<feature type="region of interest" description="Disordered" evidence="1">
    <location>
        <begin position="1183"/>
        <end position="1271"/>
    </location>
</feature>
<accession>A0ABQ8P643</accession>
<name>A0ABQ8P643_9CRYT</name>
<proteinExistence type="predicted"/>